<dbReference type="EMBL" id="AP021889">
    <property type="protein sequence ID" value="BBP46156.1"/>
    <property type="molecule type" value="Genomic_DNA"/>
</dbReference>
<organism evidence="1 2">
    <name type="scientific">Thiosulfatimonas sediminis</name>
    <dbReference type="NCBI Taxonomy" id="2675054"/>
    <lineage>
        <taxon>Bacteria</taxon>
        <taxon>Pseudomonadati</taxon>
        <taxon>Pseudomonadota</taxon>
        <taxon>Gammaproteobacteria</taxon>
        <taxon>Thiotrichales</taxon>
        <taxon>Piscirickettsiaceae</taxon>
        <taxon>Thiosulfatimonas</taxon>
    </lineage>
</organism>
<accession>A0A6F8PVN1</accession>
<dbReference type="RefSeq" id="WP_173272508.1">
    <property type="nucleotide sequence ID" value="NZ_AP021889.1"/>
</dbReference>
<dbReference type="Proteomes" id="UP000501726">
    <property type="component" value="Chromosome"/>
</dbReference>
<name>A0A6F8PVN1_9GAMM</name>
<gene>
    <name evidence="1" type="ORF">THMIRHAS_15290</name>
</gene>
<evidence type="ECO:0000313" key="1">
    <source>
        <dbReference type="EMBL" id="BBP46156.1"/>
    </source>
</evidence>
<dbReference type="Pfam" id="PF13704">
    <property type="entry name" value="Glyco_tranf_2_4"/>
    <property type="match status" value="1"/>
</dbReference>
<dbReference type="AlphaFoldDB" id="A0A6F8PVN1"/>
<evidence type="ECO:0000313" key="2">
    <source>
        <dbReference type="Proteomes" id="UP000501726"/>
    </source>
</evidence>
<keyword evidence="2" id="KW-1185">Reference proteome</keyword>
<protein>
    <recommendedName>
        <fullName evidence="3">Glycosyl transferase family 2</fullName>
    </recommendedName>
</protein>
<evidence type="ECO:0008006" key="3">
    <source>
        <dbReference type="Google" id="ProtNLM"/>
    </source>
</evidence>
<sequence length="253" mass="29718">MKFGILTMSRGDSKRLEHWIRYHDSIGFTDYFIILDNPNDDSEAILEKLSDEFNINVFVKAPSGPYYDDVCSSELWNIKKKWLADNKNIIDEMNFPINDEISFRQYKYFPEIMKRIENNNLVDWLSIIDVDEYIDLIGYEDIAEMVSEVGGERIRLLNFNYDTSSSFPIVKPVTETATFRWDRQDIIEFGSGWEYRCKSIVKYDKALPLVSVHAISKGSFKVVEHTKAKLNHYKYPIMNNIPYTVDDPLKFNK</sequence>
<reference evidence="2" key="1">
    <citation type="submission" date="2019-11" db="EMBL/GenBank/DDBJ databases">
        <title>Isolation and characterization of two novel species in the genus Thiomicrorhabdus.</title>
        <authorList>
            <person name="Mochizuki J."/>
            <person name="Kojima H."/>
            <person name="Fukui M."/>
        </authorList>
    </citation>
    <scope>NUCLEOTIDE SEQUENCE [LARGE SCALE GENOMIC DNA]</scope>
    <source>
        <strain evidence="2">aks77</strain>
    </source>
</reference>
<proteinExistence type="predicted"/>
<dbReference type="KEGG" id="tse:THMIRHAS_15290"/>